<keyword evidence="2 5" id="KW-0418">Kinase</keyword>
<reference evidence="5" key="1">
    <citation type="submission" date="2022-02" db="EMBL/GenBank/DDBJ databases">
        <title>Coral-associated bacteria.</title>
        <authorList>
            <person name="Tang K."/>
            <person name="Wang X."/>
        </authorList>
    </citation>
    <scope>NUCLEOTIDE SEQUENCE</scope>
    <source>
        <strain evidence="5">SCSIO 43006</strain>
    </source>
</reference>
<evidence type="ECO:0000259" key="4">
    <source>
        <dbReference type="Pfam" id="PF02769"/>
    </source>
</evidence>
<evidence type="ECO:0000259" key="3">
    <source>
        <dbReference type="Pfam" id="PF00586"/>
    </source>
</evidence>
<dbReference type="Pfam" id="PF00586">
    <property type="entry name" value="AIRS"/>
    <property type="match status" value="1"/>
</dbReference>
<feature type="binding site" evidence="2">
    <location>
        <position position="260"/>
    </location>
    <ligand>
        <name>substrate</name>
    </ligand>
</feature>
<keyword evidence="2" id="KW-0479">Metal-binding</keyword>
<dbReference type="SUPFAM" id="SSF56042">
    <property type="entry name" value="PurM C-terminal domain-like"/>
    <property type="match status" value="1"/>
</dbReference>
<dbReference type="GO" id="GO:0009030">
    <property type="term" value="F:thiamine-phosphate kinase activity"/>
    <property type="evidence" value="ECO:0007669"/>
    <property type="project" value="UniProtKB-EC"/>
</dbReference>
<feature type="binding site" evidence="2">
    <location>
        <begin position="122"/>
        <end position="123"/>
    </location>
    <ligand>
        <name>ATP</name>
        <dbReference type="ChEBI" id="CHEBI:30616"/>
    </ligand>
</feature>
<proteinExistence type="inferred from homology"/>
<accession>A0ABY4VAH4</accession>
<dbReference type="Pfam" id="PF02769">
    <property type="entry name" value="AIRS_C"/>
    <property type="match status" value="1"/>
</dbReference>
<dbReference type="HAMAP" id="MF_02128">
    <property type="entry name" value="TMP_kinase"/>
    <property type="match status" value="1"/>
</dbReference>
<keyword evidence="1 2" id="KW-0784">Thiamine biosynthesis</keyword>
<feature type="binding site" evidence="2">
    <location>
        <position position="312"/>
    </location>
    <ligand>
        <name>substrate</name>
    </ligand>
</feature>
<comment type="function">
    <text evidence="2">Catalyzes the ATP-dependent phosphorylation of thiamine-monophosphate (TMP) to form thiamine-pyrophosphate (TPP), the active form of vitamin B1.</text>
</comment>
<feature type="domain" description="PurM-like C-terminal" evidence="4">
    <location>
        <begin position="149"/>
        <end position="293"/>
    </location>
</feature>
<evidence type="ECO:0000256" key="1">
    <source>
        <dbReference type="ARBA" id="ARBA00022977"/>
    </source>
</evidence>
<keyword evidence="2" id="KW-0547">Nucleotide-binding</keyword>
<dbReference type="InterPro" id="IPR010918">
    <property type="entry name" value="PurM-like_C_dom"/>
</dbReference>
<feature type="binding site" evidence="2">
    <location>
        <position position="31"/>
    </location>
    <ligand>
        <name>Mg(2+)</name>
        <dbReference type="ChEBI" id="CHEBI:18420"/>
        <label>3</label>
    </ligand>
</feature>
<dbReference type="EMBL" id="CP092418">
    <property type="protein sequence ID" value="USD20945.1"/>
    <property type="molecule type" value="Genomic_DNA"/>
</dbReference>
<dbReference type="RefSeq" id="WP_252083350.1">
    <property type="nucleotide sequence ID" value="NZ_CP092418.1"/>
</dbReference>
<dbReference type="PANTHER" id="PTHR30270">
    <property type="entry name" value="THIAMINE-MONOPHOSPHATE KINASE"/>
    <property type="match status" value="1"/>
</dbReference>
<dbReference type="Proteomes" id="UP001055658">
    <property type="component" value="Chromosome"/>
</dbReference>
<comment type="pathway">
    <text evidence="2">Cofactor biosynthesis; thiamine diphosphate biosynthesis; thiamine diphosphate from thiamine phosphate: step 1/1.</text>
</comment>
<evidence type="ECO:0000313" key="6">
    <source>
        <dbReference type="Proteomes" id="UP001055658"/>
    </source>
</evidence>
<comment type="miscellaneous">
    <text evidence="2">Reaction mechanism of ThiL seems to utilize a direct, inline transfer of the gamma-phosphate of ATP to TMP rather than a phosphorylated enzyme intermediate.</text>
</comment>
<comment type="catalytic activity">
    <reaction evidence="2">
        <text>thiamine phosphate + ATP = thiamine diphosphate + ADP</text>
        <dbReference type="Rhea" id="RHEA:15913"/>
        <dbReference type="ChEBI" id="CHEBI:30616"/>
        <dbReference type="ChEBI" id="CHEBI:37575"/>
        <dbReference type="ChEBI" id="CHEBI:58937"/>
        <dbReference type="ChEBI" id="CHEBI:456216"/>
        <dbReference type="EC" id="2.7.4.16"/>
    </reaction>
</comment>
<feature type="binding site" evidence="2">
    <location>
        <position position="213"/>
    </location>
    <ligand>
        <name>Mg(2+)</name>
        <dbReference type="ChEBI" id="CHEBI:18420"/>
        <label>5</label>
    </ligand>
</feature>
<feature type="binding site" evidence="2">
    <location>
        <position position="31"/>
    </location>
    <ligand>
        <name>Mg(2+)</name>
        <dbReference type="ChEBI" id="CHEBI:18420"/>
        <label>4</label>
    </ligand>
</feature>
<dbReference type="InterPro" id="IPR016188">
    <property type="entry name" value="PurM-like_N"/>
</dbReference>
<feature type="binding site" evidence="2">
    <location>
        <position position="145"/>
    </location>
    <ligand>
        <name>ATP</name>
        <dbReference type="ChEBI" id="CHEBI:30616"/>
    </ligand>
</feature>
<evidence type="ECO:0000313" key="5">
    <source>
        <dbReference type="EMBL" id="USD20945.1"/>
    </source>
</evidence>
<dbReference type="PANTHER" id="PTHR30270:SF0">
    <property type="entry name" value="THIAMINE-MONOPHOSPHATE KINASE"/>
    <property type="match status" value="1"/>
</dbReference>
<evidence type="ECO:0000256" key="2">
    <source>
        <dbReference type="HAMAP-Rule" id="MF_02128"/>
    </source>
</evidence>
<keyword evidence="6" id="KW-1185">Reference proteome</keyword>
<keyword evidence="2" id="KW-0460">Magnesium</keyword>
<feature type="binding site" evidence="2">
    <location>
        <position position="48"/>
    </location>
    <ligand>
        <name>Mg(2+)</name>
        <dbReference type="ChEBI" id="CHEBI:18420"/>
        <label>2</label>
    </ligand>
</feature>
<keyword evidence="2 5" id="KW-0808">Transferase</keyword>
<gene>
    <name evidence="2 5" type="primary">thiL</name>
    <name evidence="5" type="ORF">MJO52_18060</name>
</gene>
<dbReference type="InterPro" id="IPR036921">
    <property type="entry name" value="PurM-like_N_sf"/>
</dbReference>
<organism evidence="5 6">
    <name type="scientific">Microbulbifer variabilis</name>
    <dbReference type="NCBI Taxonomy" id="266805"/>
    <lineage>
        <taxon>Bacteria</taxon>
        <taxon>Pseudomonadati</taxon>
        <taxon>Pseudomonadota</taxon>
        <taxon>Gammaproteobacteria</taxon>
        <taxon>Cellvibrionales</taxon>
        <taxon>Microbulbiferaceae</taxon>
        <taxon>Microbulbifer</taxon>
    </lineage>
</organism>
<sequence length="315" mass="32691">MGTAPGEFEIIRDFFASAPVGEGVALGIGDDCALLQAPASGQLATSMDTLVAGRHFPADADPAAIAARALRVNLSDLAAMNARPLWFTLALTLPDSDAVWLRKFADGLLQTAAQFGVSLVGGDTTAGPLSITIQVIGHTESPLRRDRAGPGDHVYVSGPLGAAAAALPVVLGEQRVNADVQLQCERAFYYPEPQFPVAAAIAELASAALDISDGLLADLGHICESSGVSADIHLERLAVSPLAQTLAAEKAMALATGGGDDYQLCFTVPQQRVADLDQLGLKVTAIGTLIEGSTGVRCWHNGNPWSPAVTGYQHF</sequence>
<keyword evidence="2" id="KW-0067">ATP-binding</keyword>
<dbReference type="SUPFAM" id="SSF55326">
    <property type="entry name" value="PurM N-terminal domain-like"/>
    <property type="match status" value="1"/>
</dbReference>
<dbReference type="EC" id="2.7.4.16" evidence="2"/>
<dbReference type="PIRSF" id="PIRSF005303">
    <property type="entry name" value="Thiam_monoph_kin"/>
    <property type="match status" value="1"/>
</dbReference>
<feature type="binding site" evidence="2">
    <location>
        <position position="48"/>
    </location>
    <ligand>
        <name>Mg(2+)</name>
        <dbReference type="ChEBI" id="CHEBI:18420"/>
        <label>1</label>
    </ligand>
</feature>
<dbReference type="Gene3D" id="3.30.1330.10">
    <property type="entry name" value="PurM-like, N-terminal domain"/>
    <property type="match status" value="1"/>
</dbReference>
<dbReference type="InterPro" id="IPR036676">
    <property type="entry name" value="PurM-like_C_sf"/>
</dbReference>
<feature type="binding site" evidence="2">
    <location>
        <position position="210"/>
    </location>
    <ligand>
        <name>Mg(2+)</name>
        <dbReference type="ChEBI" id="CHEBI:18420"/>
        <label>3</label>
    </ligand>
</feature>
<feature type="binding site" evidence="2">
    <location>
        <position position="76"/>
    </location>
    <ligand>
        <name>Mg(2+)</name>
        <dbReference type="ChEBI" id="CHEBI:18420"/>
        <label>2</label>
    </ligand>
</feature>
<protein>
    <recommendedName>
        <fullName evidence="2">Thiamine-monophosphate kinase</fullName>
        <shortName evidence="2">TMP kinase</shortName>
        <shortName evidence="2">Thiamine-phosphate kinase</shortName>
        <ecNumber evidence="2">2.7.4.16</ecNumber>
    </recommendedName>
</protein>
<dbReference type="NCBIfam" id="TIGR01379">
    <property type="entry name" value="thiL"/>
    <property type="match status" value="1"/>
</dbReference>
<feature type="binding site" evidence="2">
    <location>
        <position position="55"/>
    </location>
    <ligand>
        <name>substrate</name>
    </ligand>
</feature>
<feature type="domain" description="PurM-like N-terminal" evidence="3">
    <location>
        <begin position="29"/>
        <end position="137"/>
    </location>
</feature>
<comment type="caution">
    <text evidence="2">Lacks conserved residue(s) required for the propagation of feature annotation.</text>
</comment>
<feature type="binding site" evidence="2">
    <location>
        <position position="123"/>
    </location>
    <ligand>
        <name>Mg(2+)</name>
        <dbReference type="ChEBI" id="CHEBI:18420"/>
        <label>1</label>
    </ligand>
</feature>
<dbReference type="InterPro" id="IPR006283">
    <property type="entry name" value="ThiL-like"/>
</dbReference>
<feature type="binding site" evidence="2">
    <location>
        <position position="46"/>
    </location>
    <ligand>
        <name>Mg(2+)</name>
        <dbReference type="ChEBI" id="CHEBI:18420"/>
        <label>4</label>
    </ligand>
</feature>
<feature type="binding site" evidence="2">
    <location>
        <position position="212"/>
    </location>
    <ligand>
        <name>ATP</name>
        <dbReference type="ChEBI" id="CHEBI:30616"/>
    </ligand>
</feature>
<name>A0ABY4VAH4_9GAMM</name>
<feature type="binding site" evidence="2">
    <location>
        <position position="76"/>
    </location>
    <ligand>
        <name>Mg(2+)</name>
        <dbReference type="ChEBI" id="CHEBI:18420"/>
        <label>3</label>
    </ligand>
</feature>
<feature type="binding site" evidence="2">
    <location>
        <position position="76"/>
    </location>
    <ligand>
        <name>Mg(2+)</name>
        <dbReference type="ChEBI" id="CHEBI:18420"/>
        <label>4</label>
    </ligand>
</feature>
<dbReference type="CDD" id="cd02194">
    <property type="entry name" value="ThiL"/>
    <property type="match status" value="1"/>
</dbReference>
<dbReference type="Gene3D" id="3.90.650.10">
    <property type="entry name" value="PurM-like C-terminal domain"/>
    <property type="match status" value="1"/>
</dbReference>
<comment type="similarity">
    <text evidence="2">Belongs to the thiamine-monophosphate kinase family.</text>
</comment>